<dbReference type="Pfam" id="PF13578">
    <property type="entry name" value="Methyltransf_24"/>
    <property type="match status" value="1"/>
</dbReference>
<comment type="caution">
    <text evidence="1">The sequence shown here is derived from an EMBL/GenBank/DDBJ whole genome shotgun (WGS) entry which is preliminary data.</text>
</comment>
<reference evidence="1" key="1">
    <citation type="journal article" date="2015" name="Nature">
        <title>Complex archaea that bridge the gap between prokaryotes and eukaryotes.</title>
        <authorList>
            <person name="Spang A."/>
            <person name="Saw J.H."/>
            <person name="Jorgensen S.L."/>
            <person name="Zaremba-Niedzwiedzka K."/>
            <person name="Martijn J."/>
            <person name="Lind A.E."/>
            <person name="van Eijk R."/>
            <person name="Schleper C."/>
            <person name="Guy L."/>
            <person name="Ettema T.J."/>
        </authorList>
    </citation>
    <scope>NUCLEOTIDE SEQUENCE</scope>
</reference>
<protein>
    <submittedName>
        <fullName evidence="1">Uncharacterized protein</fullName>
    </submittedName>
</protein>
<sequence length="241" mass="26726">MRLNLKNVRGDRGVNNDLILSYNTHQAAFAKSEQATFLKIEDAISKTDEKGKMPLWRGYDQIADYAQSTGPTSKRKISQVRTGRGICQFYAWLAAQKKPETILEFGAAFGASGMYWLAGLTIAGKGHLVSFEPNELWCSIARENFEMVSDQFILTAGTFEENLPLVAPKATITLIDAIHTKSVVLAQFEFVKQVSESGALVIFDDLGFSEDMWDCWQEVCASPDISCAWQIGNRVGIVELA</sequence>
<organism evidence="1">
    <name type="scientific">marine sediment metagenome</name>
    <dbReference type="NCBI Taxonomy" id="412755"/>
    <lineage>
        <taxon>unclassified sequences</taxon>
        <taxon>metagenomes</taxon>
        <taxon>ecological metagenomes</taxon>
    </lineage>
</organism>
<proteinExistence type="predicted"/>
<dbReference type="InterPro" id="IPR029063">
    <property type="entry name" value="SAM-dependent_MTases_sf"/>
</dbReference>
<dbReference type="SUPFAM" id="SSF53335">
    <property type="entry name" value="S-adenosyl-L-methionine-dependent methyltransferases"/>
    <property type="match status" value="1"/>
</dbReference>
<dbReference type="AlphaFoldDB" id="A0A0F9KWE4"/>
<evidence type="ECO:0000313" key="1">
    <source>
        <dbReference type="EMBL" id="KKM79116.1"/>
    </source>
</evidence>
<name>A0A0F9KWE4_9ZZZZ</name>
<gene>
    <name evidence="1" type="ORF">LCGC14_1353130</name>
</gene>
<dbReference type="EMBL" id="LAZR01008382">
    <property type="protein sequence ID" value="KKM79116.1"/>
    <property type="molecule type" value="Genomic_DNA"/>
</dbReference>
<dbReference type="Gene3D" id="3.40.50.150">
    <property type="entry name" value="Vaccinia Virus protein VP39"/>
    <property type="match status" value="1"/>
</dbReference>
<accession>A0A0F9KWE4</accession>